<gene>
    <name evidence="3" type="ORF">KME07_18200</name>
</gene>
<feature type="compositionally biased region" description="Polar residues" evidence="2">
    <location>
        <begin position="168"/>
        <end position="182"/>
    </location>
</feature>
<feature type="coiled-coil region" evidence="1">
    <location>
        <begin position="99"/>
        <end position="126"/>
    </location>
</feature>
<comment type="caution">
    <text evidence="3">The sequence shown here is derived from an EMBL/GenBank/DDBJ whole genome shotgun (WGS) entry which is preliminary data.</text>
</comment>
<evidence type="ECO:0000313" key="3">
    <source>
        <dbReference type="EMBL" id="MBW4467362.1"/>
    </source>
</evidence>
<proteinExistence type="predicted"/>
<evidence type="ECO:0000256" key="1">
    <source>
        <dbReference type="SAM" id="Coils"/>
    </source>
</evidence>
<name>A0A951PCT5_9CYAN</name>
<evidence type="ECO:0000313" key="4">
    <source>
        <dbReference type="Proteomes" id="UP000707356"/>
    </source>
</evidence>
<evidence type="ECO:0000256" key="2">
    <source>
        <dbReference type="SAM" id="MobiDB-lite"/>
    </source>
</evidence>
<keyword evidence="1" id="KW-0175">Coiled coil</keyword>
<accession>A0A951PCT5</accession>
<feature type="coiled-coil region" evidence="1">
    <location>
        <begin position="5"/>
        <end position="64"/>
    </location>
</feature>
<dbReference type="AlphaFoldDB" id="A0A951PCT5"/>
<sequence>MTQDIRQWLAEIKGLQQKLVEVQQERDQAYSSATNWRNLYETEAKQRRTELQMARETIDALRIELETLQQPSPDAITYDEFLYQQVEQWQQPEELKAQLLQALLERDRLSQSLEEEQQAHRQTRQDLTTALGDTMDLLTKTKQATQANLALDPNQPLPDNVVLLRQPAVSQPDQPESNSKSPSPERPQPDLPQFQS</sequence>
<organism evidence="3 4">
    <name type="scientific">Pegethrix bostrychoides GSE-TBD4-15B</name>
    <dbReference type="NCBI Taxonomy" id="2839662"/>
    <lineage>
        <taxon>Bacteria</taxon>
        <taxon>Bacillati</taxon>
        <taxon>Cyanobacteriota</taxon>
        <taxon>Cyanophyceae</taxon>
        <taxon>Oculatellales</taxon>
        <taxon>Oculatellaceae</taxon>
        <taxon>Pegethrix</taxon>
    </lineage>
</organism>
<protein>
    <submittedName>
        <fullName evidence="3">Uncharacterized protein</fullName>
    </submittedName>
</protein>
<reference evidence="3" key="1">
    <citation type="submission" date="2021-05" db="EMBL/GenBank/DDBJ databases">
        <authorList>
            <person name="Pietrasiak N."/>
            <person name="Ward R."/>
            <person name="Stajich J.E."/>
            <person name="Kurbessoian T."/>
        </authorList>
    </citation>
    <scope>NUCLEOTIDE SEQUENCE</scope>
    <source>
        <strain evidence="3">GSE-TBD4-15B</strain>
    </source>
</reference>
<dbReference type="Proteomes" id="UP000707356">
    <property type="component" value="Unassembled WGS sequence"/>
</dbReference>
<reference evidence="3" key="2">
    <citation type="journal article" date="2022" name="Microbiol. Resour. Announc.">
        <title>Metagenome Sequencing to Explore Phylogenomics of Terrestrial Cyanobacteria.</title>
        <authorList>
            <person name="Ward R.D."/>
            <person name="Stajich J.E."/>
            <person name="Johansen J.R."/>
            <person name="Huntemann M."/>
            <person name="Clum A."/>
            <person name="Foster B."/>
            <person name="Foster B."/>
            <person name="Roux S."/>
            <person name="Palaniappan K."/>
            <person name="Varghese N."/>
            <person name="Mukherjee S."/>
            <person name="Reddy T.B.K."/>
            <person name="Daum C."/>
            <person name="Copeland A."/>
            <person name="Chen I.A."/>
            <person name="Ivanova N.N."/>
            <person name="Kyrpides N.C."/>
            <person name="Shapiro N."/>
            <person name="Eloe-Fadrosh E.A."/>
            <person name="Pietrasiak N."/>
        </authorList>
    </citation>
    <scope>NUCLEOTIDE SEQUENCE</scope>
    <source>
        <strain evidence="3">GSE-TBD4-15B</strain>
    </source>
</reference>
<feature type="region of interest" description="Disordered" evidence="2">
    <location>
        <begin position="149"/>
        <end position="196"/>
    </location>
</feature>
<dbReference type="EMBL" id="JAHHHV010000076">
    <property type="protein sequence ID" value="MBW4467362.1"/>
    <property type="molecule type" value="Genomic_DNA"/>
</dbReference>